<gene>
    <name evidence="2" type="ORF">Mal48_10310</name>
</gene>
<sequence>MTRQFKMEAVIVRFKMLCRLSLSVVPLVVALLASASFVTAENWPGWRGPTGDGLSPDNRIPTEWDGDGKNLLWKTDISGDGYSSPIVWEDRIFLTSCIKETQERVLFCLDRINGKILWKTTVVKSPLETLHKFNSHSSGTPATDGKHVYVTFLEVDGKTVDARNVGKARPVTPGEIVVAAYDFHGRAVWKAKPGKFVSVHGFCSCPVLYKDKIIVNGDHDGESYLVALDKKTGATSWKVDRDNKTRSYVTPLIREIDGRTQMVFSGSSHVASYDPETGEQHWKIDGPTEQFVSSMVYDGKKFYLCAGFPTYHVMAIDPTGEGNVTDTHVVWHKTNAKCYVPSPVVVGDYLFVADDHGIANCFDTKTGDRLWRDRLGRHFSTSLVAANGLVYFLDDDGRTTIVKPGDEPNIVAVNGIGEECRASPAIANGRIYIRGLKHLYCIGENRVAEKNQ</sequence>
<dbReference type="KEGG" id="tpol:Mal48_10310"/>
<dbReference type="EMBL" id="CP036267">
    <property type="protein sequence ID" value="QDT31795.1"/>
    <property type="molecule type" value="Genomic_DNA"/>
</dbReference>
<dbReference type="InterPro" id="IPR011047">
    <property type="entry name" value="Quinoprotein_ADH-like_sf"/>
</dbReference>
<dbReference type="RefSeq" id="WP_231739917.1">
    <property type="nucleotide sequence ID" value="NZ_CP036267.1"/>
</dbReference>
<feature type="domain" description="Pyrrolo-quinoline quinone repeat" evidence="1">
    <location>
        <begin position="328"/>
        <end position="399"/>
    </location>
</feature>
<dbReference type="Gene3D" id="2.40.10.480">
    <property type="match status" value="1"/>
</dbReference>
<dbReference type="Gene3D" id="2.130.10.10">
    <property type="entry name" value="YVTN repeat-like/Quinoprotein amine dehydrogenase"/>
    <property type="match status" value="1"/>
</dbReference>
<keyword evidence="3" id="KW-1185">Reference proteome</keyword>
<name>A0A517QJM3_9PLAN</name>
<dbReference type="Pfam" id="PF13360">
    <property type="entry name" value="PQQ_2"/>
    <property type="match status" value="2"/>
</dbReference>
<dbReference type="AlphaFoldDB" id="A0A517QJM3"/>
<accession>A0A517QJM3</accession>
<organism evidence="2 3">
    <name type="scientific">Thalassoglobus polymorphus</name>
    <dbReference type="NCBI Taxonomy" id="2527994"/>
    <lineage>
        <taxon>Bacteria</taxon>
        <taxon>Pseudomonadati</taxon>
        <taxon>Planctomycetota</taxon>
        <taxon>Planctomycetia</taxon>
        <taxon>Planctomycetales</taxon>
        <taxon>Planctomycetaceae</taxon>
        <taxon>Thalassoglobus</taxon>
    </lineage>
</organism>
<protein>
    <submittedName>
        <fullName evidence="2">Outer membrane biogenesis protein BamB</fullName>
    </submittedName>
</protein>
<proteinExistence type="predicted"/>
<dbReference type="InterPro" id="IPR018391">
    <property type="entry name" value="PQQ_b-propeller_rpt"/>
</dbReference>
<evidence type="ECO:0000259" key="1">
    <source>
        <dbReference type="Pfam" id="PF13360"/>
    </source>
</evidence>
<evidence type="ECO:0000313" key="3">
    <source>
        <dbReference type="Proteomes" id="UP000315724"/>
    </source>
</evidence>
<dbReference type="PANTHER" id="PTHR34512:SF30">
    <property type="entry name" value="OUTER MEMBRANE PROTEIN ASSEMBLY FACTOR BAMB"/>
    <property type="match status" value="1"/>
</dbReference>
<evidence type="ECO:0000313" key="2">
    <source>
        <dbReference type="EMBL" id="QDT31795.1"/>
    </source>
</evidence>
<dbReference type="InterPro" id="IPR015943">
    <property type="entry name" value="WD40/YVTN_repeat-like_dom_sf"/>
</dbReference>
<dbReference type="Proteomes" id="UP000315724">
    <property type="component" value="Chromosome"/>
</dbReference>
<feature type="domain" description="Pyrrolo-quinoline quinone repeat" evidence="1">
    <location>
        <begin position="106"/>
        <end position="286"/>
    </location>
</feature>
<reference evidence="2 3" key="1">
    <citation type="submission" date="2019-02" db="EMBL/GenBank/DDBJ databases">
        <title>Deep-cultivation of Planctomycetes and their phenomic and genomic characterization uncovers novel biology.</title>
        <authorList>
            <person name="Wiegand S."/>
            <person name="Jogler M."/>
            <person name="Boedeker C."/>
            <person name="Pinto D."/>
            <person name="Vollmers J."/>
            <person name="Rivas-Marin E."/>
            <person name="Kohn T."/>
            <person name="Peeters S.H."/>
            <person name="Heuer A."/>
            <person name="Rast P."/>
            <person name="Oberbeckmann S."/>
            <person name="Bunk B."/>
            <person name="Jeske O."/>
            <person name="Meyerdierks A."/>
            <person name="Storesund J.E."/>
            <person name="Kallscheuer N."/>
            <person name="Luecker S."/>
            <person name="Lage O.M."/>
            <person name="Pohl T."/>
            <person name="Merkel B.J."/>
            <person name="Hornburger P."/>
            <person name="Mueller R.-W."/>
            <person name="Bruemmer F."/>
            <person name="Labrenz M."/>
            <person name="Spormann A.M."/>
            <person name="Op den Camp H."/>
            <person name="Overmann J."/>
            <person name="Amann R."/>
            <person name="Jetten M.S.M."/>
            <person name="Mascher T."/>
            <person name="Medema M.H."/>
            <person name="Devos D.P."/>
            <person name="Kaster A.-K."/>
            <person name="Ovreas L."/>
            <person name="Rohde M."/>
            <person name="Galperin M.Y."/>
            <person name="Jogler C."/>
        </authorList>
    </citation>
    <scope>NUCLEOTIDE SEQUENCE [LARGE SCALE GENOMIC DNA]</scope>
    <source>
        <strain evidence="2 3">Mal48</strain>
    </source>
</reference>
<dbReference type="SUPFAM" id="SSF50998">
    <property type="entry name" value="Quinoprotein alcohol dehydrogenase-like"/>
    <property type="match status" value="1"/>
</dbReference>
<dbReference type="SMART" id="SM00564">
    <property type="entry name" value="PQQ"/>
    <property type="match status" value="4"/>
</dbReference>
<dbReference type="PANTHER" id="PTHR34512">
    <property type="entry name" value="CELL SURFACE PROTEIN"/>
    <property type="match status" value="1"/>
</dbReference>
<dbReference type="InterPro" id="IPR002372">
    <property type="entry name" value="PQQ_rpt_dom"/>
</dbReference>